<accession>A0ABQ7GRR6</accession>
<feature type="compositionally biased region" description="Pro residues" evidence="1">
    <location>
        <begin position="45"/>
        <end position="60"/>
    </location>
</feature>
<sequence>MPVLDPQIAMTAVDTAVQGGKVVELLTPSQPALHTTEVPMELFPEGPPQPPPTPSPPPTPRVARVEPPVAPTARRVPVVEEQQEMERQEQQQMARKASEDLLHMDRLAEDTGAIIESAARLGQQQREHGDMEYEEPAAAYVSNG</sequence>
<feature type="compositionally biased region" description="Low complexity" evidence="1">
    <location>
        <begin position="61"/>
        <end position="80"/>
    </location>
</feature>
<comment type="caution">
    <text evidence="2">The sequence shown here is derived from an EMBL/GenBank/DDBJ whole genome shotgun (WGS) entry which is preliminary data.</text>
</comment>
<dbReference type="Proteomes" id="UP000815325">
    <property type="component" value="Unassembled WGS sequence"/>
</dbReference>
<proteinExistence type="predicted"/>
<evidence type="ECO:0000256" key="1">
    <source>
        <dbReference type="SAM" id="MobiDB-lite"/>
    </source>
</evidence>
<protein>
    <recommendedName>
        <fullName evidence="4">Encoded protein</fullName>
    </recommendedName>
</protein>
<dbReference type="EMBL" id="MU069622">
    <property type="protein sequence ID" value="KAF5837272.1"/>
    <property type="molecule type" value="Genomic_DNA"/>
</dbReference>
<reference evidence="2" key="1">
    <citation type="submission" date="2017-08" db="EMBL/GenBank/DDBJ databases">
        <authorList>
            <person name="Polle J.E."/>
            <person name="Barry K."/>
            <person name="Cushman J."/>
            <person name="Schmutz J."/>
            <person name="Tran D."/>
            <person name="Hathwaick L.T."/>
            <person name="Yim W.C."/>
            <person name="Jenkins J."/>
            <person name="Mckie-Krisberg Z.M."/>
            <person name="Prochnik S."/>
            <person name="Lindquist E."/>
            <person name="Dockter R.B."/>
            <person name="Adam C."/>
            <person name="Molina H."/>
            <person name="Bunkerborg J."/>
            <person name="Jin E."/>
            <person name="Buchheim M."/>
            <person name="Magnuson J."/>
        </authorList>
    </citation>
    <scope>NUCLEOTIDE SEQUENCE</scope>
    <source>
        <strain evidence="2">CCAP 19/18</strain>
    </source>
</reference>
<feature type="region of interest" description="Disordered" evidence="1">
    <location>
        <begin position="32"/>
        <end position="96"/>
    </location>
</feature>
<organism evidence="2 3">
    <name type="scientific">Dunaliella salina</name>
    <name type="common">Green alga</name>
    <name type="synonym">Protococcus salinus</name>
    <dbReference type="NCBI Taxonomy" id="3046"/>
    <lineage>
        <taxon>Eukaryota</taxon>
        <taxon>Viridiplantae</taxon>
        <taxon>Chlorophyta</taxon>
        <taxon>core chlorophytes</taxon>
        <taxon>Chlorophyceae</taxon>
        <taxon>CS clade</taxon>
        <taxon>Chlamydomonadales</taxon>
        <taxon>Dunaliellaceae</taxon>
        <taxon>Dunaliella</taxon>
    </lineage>
</organism>
<gene>
    <name evidence="2" type="ORF">DUNSADRAFT_4599</name>
</gene>
<keyword evidence="3" id="KW-1185">Reference proteome</keyword>
<feature type="region of interest" description="Disordered" evidence="1">
    <location>
        <begin position="122"/>
        <end position="144"/>
    </location>
</feature>
<name>A0ABQ7GRR6_DUNSA</name>
<evidence type="ECO:0008006" key="4">
    <source>
        <dbReference type="Google" id="ProtNLM"/>
    </source>
</evidence>
<evidence type="ECO:0000313" key="2">
    <source>
        <dbReference type="EMBL" id="KAF5837272.1"/>
    </source>
</evidence>
<evidence type="ECO:0000313" key="3">
    <source>
        <dbReference type="Proteomes" id="UP000815325"/>
    </source>
</evidence>